<keyword evidence="1" id="KW-0472">Membrane</keyword>
<gene>
    <name evidence="2" type="ORF">FMM05_08910</name>
</gene>
<feature type="transmembrane region" description="Helical" evidence="1">
    <location>
        <begin position="182"/>
        <end position="198"/>
    </location>
</feature>
<feature type="transmembrane region" description="Helical" evidence="1">
    <location>
        <begin position="70"/>
        <end position="91"/>
    </location>
</feature>
<keyword evidence="3" id="KW-1185">Reference proteome</keyword>
<evidence type="ECO:0000313" key="2">
    <source>
        <dbReference type="EMBL" id="TRW24623.1"/>
    </source>
</evidence>
<name>A0A552V2D0_9FLAO</name>
<reference evidence="2 3" key="1">
    <citation type="submission" date="2019-07" db="EMBL/GenBank/DDBJ databases">
        <title>Flavobacterium sp. nov., isolated from glacier ice.</title>
        <authorList>
            <person name="Liu Q."/>
            <person name="Xin Y.-H."/>
        </authorList>
    </citation>
    <scope>NUCLEOTIDE SEQUENCE [LARGE SCALE GENOMIC DNA]</scope>
    <source>
        <strain evidence="2 3">ZT4R6</strain>
    </source>
</reference>
<dbReference type="Proteomes" id="UP000320643">
    <property type="component" value="Unassembled WGS sequence"/>
</dbReference>
<feature type="transmembrane region" description="Helical" evidence="1">
    <location>
        <begin position="414"/>
        <end position="432"/>
    </location>
</feature>
<feature type="transmembrane region" description="Helical" evidence="1">
    <location>
        <begin position="229"/>
        <end position="249"/>
    </location>
</feature>
<dbReference type="RefSeq" id="WP_143373027.1">
    <property type="nucleotide sequence ID" value="NZ_VJVZ01000005.1"/>
</dbReference>
<comment type="caution">
    <text evidence="2">The sequence shown here is derived from an EMBL/GenBank/DDBJ whole genome shotgun (WGS) entry which is preliminary data.</text>
</comment>
<feature type="transmembrane region" description="Helical" evidence="1">
    <location>
        <begin position="152"/>
        <end position="170"/>
    </location>
</feature>
<protein>
    <recommendedName>
        <fullName evidence="4">Oligosaccharide repeat unit polymerase</fullName>
    </recommendedName>
</protein>
<evidence type="ECO:0008006" key="4">
    <source>
        <dbReference type="Google" id="ProtNLM"/>
    </source>
</evidence>
<feature type="transmembrane region" description="Helical" evidence="1">
    <location>
        <begin position="204"/>
        <end position="222"/>
    </location>
</feature>
<dbReference type="OrthoDB" id="1377323at2"/>
<evidence type="ECO:0000256" key="1">
    <source>
        <dbReference type="SAM" id="Phobius"/>
    </source>
</evidence>
<sequence length="440" mass="50092">MIFLCFFWFLLLYFFAYKLAGKSELFSPLKFVAIKFALTNLPFILFIAFNRGSFVKNILLVCNVRLDDAFLKYTLIQTVAFISLCAGMILFKARKPLVSPRSGTYNYLNAKILAFAFFGIGFGAYAVFLNRIGGLGYLLHHMSQRIELQSGQYVLILLPFMVISCLLLLLCIKLKNRIADKIILLLFAIVTIIIFSSFGARKSAVLFVITFLVALHYTIGHLKFNRKTIAMGGVLLASLLFYLFIIPVLRESSGSDKSINQSLAANARARKVVYSTSYTYIDIFAANYFNSENAWYFKGFFAPVVVPFTKADKKQLPQIDQGVYFGSIIEFMKHFEPPMPRSELTKTSWPTENFGLAYANLLLPGIIIFFFLQGMVFSLVYRFMLADPKNAALQFLYVMVIFDFNFSSLRIAEFIRLIPVIAIAFILIHYFVGKYKTSKV</sequence>
<keyword evidence="1" id="KW-1133">Transmembrane helix</keyword>
<proteinExistence type="predicted"/>
<evidence type="ECO:0000313" key="3">
    <source>
        <dbReference type="Proteomes" id="UP000320643"/>
    </source>
</evidence>
<dbReference type="AlphaFoldDB" id="A0A552V2D0"/>
<feature type="transmembrane region" description="Helical" evidence="1">
    <location>
        <begin position="356"/>
        <end position="379"/>
    </location>
</feature>
<accession>A0A552V2D0</accession>
<organism evidence="2 3">
    <name type="scientific">Flavobacterium zepuense</name>
    <dbReference type="NCBI Taxonomy" id="2593302"/>
    <lineage>
        <taxon>Bacteria</taxon>
        <taxon>Pseudomonadati</taxon>
        <taxon>Bacteroidota</taxon>
        <taxon>Flavobacteriia</taxon>
        <taxon>Flavobacteriales</taxon>
        <taxon>Flavobacteriaceae</taxon>
        <taxon>Flavobacterium</taxon>
    </lineage>
</organism>
<keyword evidence="1" id="KW-0812">Transmembrane</keyword>
<feature type="transmembrane region" description="Helical" evidence="1">
    <location>
        <begin position="391"/>
        <end position="408"/>
    </location>
</feature>
<feature type="transmembrane region" description="Helical" evidence="1">
    <location>
        <begin position="112"/>
        <end position="132"/>
    </location>
</feature>
<dbReference type="EMBL" id="VJVZ01000005">
    <property type="protein sequence ID" value="TRW24623.1"/>
    <property type="molecule type" value="Genomic_DNA"/>
</dbReference>